<evidence type="ECO:0000256" key="3">
    <source>
        <dbReference type="PIRSR" id="PIRSR639383-2"/>
    </source>
</evidence>
<dbReference type="EMBL" id="SOAU01000001">
    <property type="protein sequence ID" value="TDT16250.1"/>
    <property type="molecule type" value="Genomic_DNA"/>
</dbReference>
<feature type="binding site" evidence="3">
    <location>
        <position position="59"/>
    </location>
    <ligand>
        <name>substrate</name>
    </ligand>
</feature>
<evidence type="ECO:0000256" key="4">
    <source>
        <dbReference type="PROSITE-ProRule" id="PRU00464"/>
    </source>
</evidence>
<dbReference type="PANTHER" id="PTHR42997">
    <property type="entry name" value="HIT FAMILY HYDROLASE"/>
    <property type="match status" value="1"/>
</dbReference>
<dbReference type="InterPro" id="IPR039383">
    <property type="entry name" value="FHIT"/>
</dbReference>
<dbReference type="InterPro" id="IPR011146">
    <property type="entry name" value="HIT-like"/>
</dbReference>
<accession>A0A4R7HZI7</accession>
<sequence length="170" mass="18309">MTPLERLWNGWRATYVQSLGTSEVPAGEGSIFTRILASGMSDEDANIVHRGETCFVILNAFPYGTGHVLVLPYREVANLEDLDAAETAELWPTVTDAVRAIKSAYEPEGVNVGINLGRPAGGSISEHLHVHAVPRWTGDGNFMTAVANTRTLPEPLVDTAAKLRAAWPTG</sequence>
<evidence type="ECO:0000259" key="5">
    <source>
        <dbReference type="PROSITE" id="PS51084"/>
    </source>
</evidence>
<dbReference type="AlphaFoldDB" id="A0A4R7HZI7"/>
<evidence type="ECO:0000313" key="7">
    <source>
        <dbReference type="Proteomes" id="UP000294558"/>
    </source>
</evidence>
<dbReference type="InterPro" id="IPR036265">
    <property type="entry name" value="HIT-like_sf"/>
</dbReference>
<organism evidence="6 7">
    <name type="scientific">Ilumatobacter fluminis</name>
    <dbReference type="NCBI Taxonomy" id="467091"/>
    <lineage>
        <taxon>Bacteria</taxon>
        <taxon>Bacillati</taxon>
        <taxon>Actinomycetota</taxon>
        <taxon>Acidimicrobiia</taxon>
        <taxon>Acidimicrobiales</taxon>
        <taxon>Ilumatobacteraceae</taxon>
        <taxon>Ilumatobacter</taxon>
    </lineage>
</organism>
<keyword evidence="7" id="KW-1185">Reference proteome</keyword>
<dbReference type="Pfam" id="PF01230">
    <property type="entry name" value="HIT"/>
    <property type="match status" value="1"/>
</dbReference>
<proteinExistence type="predicted"/>
<keyword evidence="1" id="KW-0547">Nucleotide-binding</keyword>
<gene>
    <name evidence="6" type="ORF">BDK89_1834</name>
</gene>
<dbReference type="OrthoDB" id="9784774at2"/>
<keyword evidence="6" id="KW-0808">Transferase</keyword>
<keyword evidence="6" id="KW-0548">Nucleotidyltransferase</keyword>
<evidence type="ECO:0000256" key="1">
    <source>
        <dbReference type="ARBA" id="ARBA00022741"/>
    </source>
</evidence>
<protein>
    <submittedName>
        <fullName evidence="6">ATP adenylyltransferase</fullName>
    </submittedName>
</protein>
<dbReference type="CDD" id="cd01275">
    <property type="entry name" value="FHIT"/>
    <property type="match status" value="1"/>
</dbReference>
<feature type="binding site" evidence="3">
    <location>
        <position position="131"/>
    </location>
    <ligand>
        <name>substrate</name>
    </ligand>
</feature>
<name>A0A4R7HZI7_9ACTN</name>
<comment type="caution">
    <text evidence="6">The sequence shown here is derived from an EMBL/GenBank/DDBJ whole genome shotgun (WGS) entry which is preliminary data.</text>
</comment>
<dbReference type="GO" id="GO:0016779">
    <property type="term" value="F:nucleotidyltransferase activity"/>
    <property type="evidence" value="ECO:0007669"/>
    <property type="project" value="UniProtKB-KW"/>
</dbReference>
<dbReference type="Proteomes" id="UP000294558">
    <property type="component" value="Unassembled WGS sequence"/>
</dbReference>
<dbReference type="GO" id="GO:0000166">
    <property type="term" value="F:nucleotide binding"/>
    <property type="evidence" value="ECO:0007669"/>
    <property type="project" value="UniProtKB-KW"/>
</dbReference>
<dbReference type="InterPro" id="IPR052908">
    <property type="entry name" value="AP-4-A_phosphorylase"/>
</dbReference>
<dbReference type="PROSITE" id="PS51084">
    <property type="entry name" value="HIT_2"/>
    <property type="match status" value="1"/>
</dbReference>
<feature type="active site" description="Tele-AMP-histidine intermediate" evidence="2">
    <location>
        <position position="129"/>
    </location>
</feature>
<dbReference type="RefSeq" id="WP_133868645.1">
    <property type="nucleotide sequence ID" value="NZ_SOAU01000001.1"/>
</dbReference>
<dbReference type="SUPFAM" id="SSF54197">
    <property type="entry name" value="HIT-like"/>
    <property type="match status" value="1"/>
</dbReference>
<evidence type="ECO:0000256" key="2">
    <source>
        <dbReference type="PIRSR" id="PIRSR639383-1"/>
    </source>
</evidence>
<feature type="short sequence motif" description="Histidine triad motif" evidence="4">
    <location>
        <begin position="127"/>
        <end position="131"/>
    </location>
</feature>
<dbReference type="PANTHER" id="PTHR42997:SF1">
    <property type="entry name" value="AP-4-A PHOSPHORYLASE"/>
    <property type="match status" value="1"/>
</dbReference>
<reference evidence="6 7" key="1">
    <citation type="submission" date="2019-03" db="EMBL/GenBank/DDBJ databases">
        <title>Sequencing the genomes of 1000 actinobacteria strains.</title>
        <authorList>
            <person name="Klenk H.-P."/>
        </authorList>
    </citation>
    <scope>NUCLEOTIDE SEQUENCE [LARGE SCALE GENOMIC DNA]</scope>
    <source>
        <strain evidence="6 7">DSM 18936</strain>
    </source>
</reference>
<evidence type="ECO:0000313" key="6">
    <source>
        <dbReference type="EMBL" id="TDT16250.1"/>
    </source>
</evidence>
<feature type="domain" description="HIT" evidence="5">
    <location>
        <begin position="31"/>
        <end position="142"/>
    </location>
</feature>
<dbReference type="Gene3D" id="3.30.428.10">
    <property type="entry name" value="HIT-like"/>
    <property type="match status" value="1"/>
</dbReference>